<dbReference type="EC" id="2.7.9.2" evidence="2"/>
<dbReference type="Proteomes" id="UP000037179">
    <property type="component" value="Unassembled WGS sequence"/>
</dbReference>
<proteinExistence type="predicted"/>
<dbReference type="RefSeq" id="WP_250637716.1">
    <property type="nucleotide sequence ID" value="NZ_AP028459.1"/>
</dbReference>
<reference evidence="4" key="1">
    <citation type="submission" date="2015-07" db="EMBL/GenBank/DDBJ databases">
        <title>Nocardia seriolae U-1 whole genome shotgun sequence.</title>
        <authorList>
            <person name="Imajoh M."/>
            <person name="Fukumoto Y."/>
            <person name="Sukeda M."/>
            <person name="Yamane J."/>
            <person name="Yamasaki K."/>
            <person name="Shimizu M."/>
            <person name="Ohnishi K."/>
            <person name="Oshima S."/>
        </authorList>
    </citation>
    <scope>NUCLEOTIDE SEQUENCE [LARGE SCALE GENOMIC DNA]</scope>
    <source>
        <strain evidence="4">U-1</strain>
    </source>
</reference>
<protein>
    <submittedName>
        <fullName evidence="3">Phosphoenolpyruvate synthase</fullName>
    </submittedName>
    <submittedName>
        <fullName evidence="2">Pyruvate, water dikinase</fullName>
        <ecNumber evidence="2">2.7.9.2</ecNumber>
    </submittedName>
</protein>
<keyword evidence="2" id="KW-0808">Transferase</keyword>
<keyword evidence="4" id="KW-1185">Reference proteome</keyword>
<dbReference type="Proteomes" id="UP000180166">
    <property type="component" value="Chromosome"/>
</dbReference>
<name>A0ABC8AZ64_9NOCA</name>
<dbReference type="Gene3D" id="3.30.1490.20">
    <property type="entry name" value="ATP-grasp fold, A domain"/>
    <property type="match status" value="1"/>
</dbReference>
<feature type="region of interest" description="Disordered" evidence="1">
    <location>
        <begin position="101"/>
        <end position="124"/>
    </location>
</feature>
<keyword evidence="2" id="KW-0670">Pyruvate</keyword>
<evidence type="ECO:0000313" key="3">
    <source>
        <dbReference type="EMBL" id="GAP26601.1"/>
    </source>
</evidence>
<dbReference type="GeneID" id="93374345"/>
<dbReference type="EMBL" id="BBYQ01000007">
    <property type="protein sequence ID" value="GAP26601.1"/>
    <property type="molecule type" value="Genomic_DNA"/>
</dbReference>
<reference evidence="2 5" key="3">
    <citation type="submission" date="2016-10" db="EMBL/GenBank/DDBJ databases">
        <title>Genome sequence of Nocardia seriolae strain EM150506, isolated from Anguila japonica.</title>
        <authorList>
            <person name="Han H.-J."/>
        </authorList>
    </citation>
    <scope>NUCLEOTIDE SEQUENCE [LARGE SCALE GENOMIC DNA]</scope>
    <source>
        <strain evidence="2 5">EM150506</strain>
    </source>
</reference>
<dbReference type="SUPFAM" id="SSF56059">
    <property type="entry name" value="Glutathione synthetase ATP-binding domain-like"/>
    <property type="match status" value="1"/>
</dbReference>
<gene>
    <name evidence="2" type="ORF">NS506_05289</name>
    <name evidence="3" type="ORF">NSK11_contig00007-0085</name>
</gene>
<organism evidence="2 5">
    <name type="scientific">Nocardia seriolae</name>
    <dbReference type="NCBI Taxonomy" id="37332"/>
    <lineage>
        <taxon>Bacteria</taxon>
        <taxon>Bacillati</taxon>
        <taxon>Actinomycetota</taxon>
        <taxon>Actinomycetes</taxon>
        <taxon>Mycobacteriales</taxon>
        <taxon>Nocardiaceae</taxon>
        <taxon>Nocardia</taxon>
    </lineage>
</organism>
<dbReference type="KEGG" id="nsr:NS506_05289"/>
<dbReference type="AlphaFoldDB" id="A0ABC8AZ64"/>
<reference evidence="3 4" key="2">
    <citation type="journal article" date="2016" name="Genome Announc.">
        <title>Draft Genome Sequence of Erythromycin- and Oxytetracycline-Sensitive Nocardia seriolae Strain U-1 (NBRC 110359).</title>
        <authorList>
            <person name="Imajoh M."/>
            <person name="Sukeda M."/>
            <person name="Shimizu M."/>
            <person name="Yamane J."/>
            <person name="Ohnishi K."/>
            <person name="Oshima S."/>
        </authorList>
    </citation>
    <scope>NUCLEOTIDE SEQUENCE [LARGE SCALE GENOMIC DNA]</scope>
    <source>
        <strain evidence="3 4">U-1</strain>
    </source>
</reference>
<accession>A0ABC8AZ64</accession>
<evidence type="ECO:0000313" key="2">
    <source>
        <dbReference type="EMBL" id="APA99335.1"/>
    </source>
</evidence>
<dbReference type="GO" id="GO:0008986">
    <property type="term" value="F:pyruvate, water dikinase activity"/>
    <property type="evidence" value="ECO:0007669"/>
    <property type="project" value="UniProtKB-EC"/>
</dbReference>
<dbReference type="EMBL" id="CP017839">
    <property type="protein sequence ID" value="APA99335.1"/>
    <property type="molecule type" value="Genomic_DNA"/>
</dbReference>
<evidence type="ECO:0000256" key="1">
    <source>
        <dbReference type="SAM" id="MobiDB-lite"/>
    </source>
</evidence>
<feature type="compositionally biased region" description="Basic residues" evidence="1">
    <location>
        <begin position="101"/>
        <end position="111"/>
    </location>
</feature>
<dbReference type="InterPro" id="IPR013815">
    <property type="entry name" value="ATP_grasp_subdomain_1"/>
</dbReference>
<evidence type="ECO:0000313" key="4">
    <source>
        <dbReference type="Proteomes" id="UP000037179"/>
    </source>
</evidence>
<evidence type="ECO:0000313" key="5">
    <source>
        <dbReference type="Proteomes" id="UP000180166"/>
    </source>
</evidence>
<sequence length="124" mass="12983">MRLLGPWSDSVDIAAYGGGKARGLYALGELGVRVPEWAVLGTGVFEEFAEAAGLTAGLREFAALDEIDAALGRAGELRAALAKAEVPEVIRAEITQGRARSRCGRRCRPRTGRSIPSPGSSTAT</sequence>